<dbReference type="InterPro" id="IPR010982">
    <property type="entry name" value="Lambda_DNA-bd_dom_sf"/>
</dbReference>
<dbReference type="InterPro" id="IPR050807">
    <property type="entry name" value="TransReg_Diox_bact_type"/>
</dbReference>
<evidence type="ECO:0000313" key="3">
    <source>
        <dbReference type="EMBL" id="MPM15661.1"/>
    </source>
</evidence>
<evidence type="ECO:0000256" key="1">
    <source>
        <dbReference type="ARBA" id="ARBA00023125"/>
    </source>
</evidence>
<dbReference type="InterPro" id="IPR001387">
    <property type="entry name" value="Cro/C1-type_HTH"/>
</dbReference>
<dbReference type="SUPFAM" id="SSF51182">
    <property type="entry name" value="RmlC-like cupins"/>
    <property type="match status" value="1"/>
</dbReference>
<dbReference type="SMART" id="SM00530">
    <property type="entry name" value="HTH_XRE"/>
    <property type="match status" value="1"/>
</dbReference>
<organism evidence="3">
    <name type="scientific">bioreactor metagenome</name>
    <dbReference type="NCBI Taxonomy" id="1076179"/>
    <lineage>
        <taxon>unclassified sequences</taxon>
        <taxon>metagenomes</taxon>
        <taxon>ecological metagenomes</taxon>
    </lineage>
</organism>
<name>A0A644XIQ6_9ZZZZ</name>
<dbReference type="EMBL" id="VSSQ01002480">
    <property type="protein sequence ID" value="MPM15661.1"/>
    <property type="molecule type" value="Genomic_DNA"/>
</dbReference>
<comment type="caution">
    <text evidence="3">The sequence shown here is derived from an EMBL/GenBank/DDBJ whole genome shotgun (WGS) entry which is preliminary data.</text>
</comment>
<dbReference type="GO" id="GO:0005829">
    <property type="term" value="C:cytosol"/>
    <property type="evidence" value="ECO:0007669"/>
    <property type="project" value="TreeGrafter"/>
</dbReference>
<dbReference type="Gene3D" id="2.60.120.10">
    <property type="entry name" value="Jelly Rolls"/>
    <property type="match status" value="1"/>
</dbReference>
<dbReference type="AlphaFoldDB" id="A0A644XIQ6"/>
<dbReference type="Pfam" id="PF07883">
    <property type="entry name" value="Cupin_2"/>
    <property type="match status" value="1"/>
</dbReference>
<dbReference type="CDD" id="cd02209">
    <property type="entry name" value="cupin_XRE_C"/>
    <property type="match status" value="1"/>
</dbReference>
<dbReference type="InterPro" id="IPR013096">
    <property type="entry name" value="Cupin_2"/>
</dbReference>
<dbReference type="PANTHER" id="PTHR46797">
    <property type="entry name" value="HTH-TYPE TRANSCRIPTIONAL REGULATOR"/>
    <property type="match status" value="1"/>
</dbReference>
<protein>
    <recommendedName>
        <fullName evidence="2">HTH cro/C1-type domain-containing protein</fullName>
    </recommendedName>
</protein>
<dbReference type="InterPro" id="IPR014710">
    <property type="entry name" value="RmlC-like_jellyroll"/>
</dbReference>
<feature type="domain" description="HTH cro/C1-type" evidence="2">
    <location>
        <begin position="8"/>
        <end position="62"/>
    </location>
</feature>
<dbReference type="CDD" id="cd00093">
    <property type="entry name" value="HTH_XRE"/>
    <property type="match status" value="1"/>
</dbReference>
<dbReference type="Gene3D" id="1.10.260.40">
    <property type="entry name" value="lambda repressor-like DNA-binding domains"/>
    <property type="match status" value="1"/>
</dbReference>
<keyword evidence="1" id="KW-0238">DNA-binding</keyword>
<dbReference type="PROSITE" id="PS50943">
    <property type="entry name" value="HTH_CROC1"/>
    <property type="match status" value="1"/>
</dbReference>
<gene>
    <name evidence="3" type="ORF">SDC9_62032</name>
</gene>
<evidence type="ECO:0000259" key="2">
    <source>
        <dbReference type="PROSITE" id="PS50943"/>
    </source>
</evidence>
<sequence length="182" mass="20694">MQRIGERIKRKREQIGLQLNELAKKVGISSSALSQIEKAKAFPTIITLKHIAENLHTTVGDLIGENDSEDIPVIRKKEVKLAGTNEFGADIFSLSYQGLNKLMDTFMIRFPEKSNSAGMFDKQSGQIFCYVIKGELEFELDHQTFNLEEGDSVYFNARRNFRFLNSSKYTAELLCVTSFKNI</sequence>
<dbReference type="GO" id="GO:0003700">
    <property type="term" value="F:DNA-binding transcription factor activity"/>
    <property type="evidence" value="ECO:0007669"/>
    <property type="project" value="TreeGrafter"/>
</dbReference>
<accession>A0A644XIQ6</accession>
<dbReference type="GO" id="GO:0003677">
    <property type="term" value="F:DNA binding"/>
    <property type="evidence" value="ECO:0007669"/>
    <property type="project" value="UniProtKB-KW"/>
</dbReference>
<dbReference type="InterPro" id="IPR011051">
    <property type="entry name" value="RmlC_Cupin_sf"/>
</dbReference>
<proteinExistence type="predicted"/>
<dbReference type="PANTHER" id="PTHR46797:SF1">
    <property type="entry name" value="METHYLPHOSPHONATE SYNTHASE"/>
    <property type="match status" value="1"/>
</dbReference>
<reference evidence="3" key="1">
    <citation type="submission" date="2019-08" db="EMBL/GenBank/DDBJ databases">
        <authorList>
            <person name="Kucharzyk K."/>
            <person name="Murdoch R.W."/>
            <person name="Higgins S."/>
            <person name="Loffler F."/>
        </authorList>
    </citation>
    <scope>NUCLEOTIDE SEQUENCE</scope>
</reference>
<dbReference type="Pfam" id="PF01381">
    <property type="entry name" value="HTH_3"/>
    <property type="match status" value="1"/>
</dbReference>
<dbReference type="SUPFAM" id="SSF47413">
    <property type="entry name" value="lambda repressor-like DNA-binding domains"/>
    <property type="match status" value="1"/>
</dbReference>